<proteinExistence type="predicted"/>
<dbReference type="STRING" id="880157.AB204_05335"/>
<dbReference type="GO" id="GO:0022857">
    <property type="term" value="F:transmembrane transporter activity"/>
    <property type="evidence" value="ECO:0007669"/>
    <property type="project" value="InterPro"/>
</dbReference>
<dbReference type="GO" id="GO:0005886">
    <property type="term" value="C:plasma membrane"/>
    <property type="evidence" value="ECO:0007669"/>
    <property type="project" value="UniProtKB-SubCell"/>
</dbReference>
<keyword evidence="4 6" id="KW-1133">Transmembrane helix</keyword>
<feature type="transmembrane region" description="Helical" evidence="6">
    <location>
        <begin position="213"/>
        <end position="230"/>
    </location>
</feature>
<evidence type="ECO:0000256" key="1">
    <source>
        <dbReference type="ARBA" id="ARBA00004651"/>
    </source>
</evidence>
<evidence type="ECO:0000256" key="5">
    <source>
        <dbReference type="ARBA" id="ARBA00023136"/>
    </source>
</evidence>
<feature type="transmembrane region" description="Helical" evidence="6">
    <location>
        <begin position="344"/>
        <end position="364"/>
    </location>
</feature>
<feature type="transmembrane region" description="Helical" evidence="6">
    <location>
        <begin position="48"/>
        <end position="66"/>
    </location>
</feature>
<evidence type="ECO:0000256" key="2">
    <source>
        <dbReference type="ARBA" id="ARBA00022475"/>
    </source>
</evidence>
<keyword evidence="9" id="KW-1185">Reference proteome</keyword>
<feature type="transmembrane region" description="Helical" evidence="6">
    <location>
        <begin position="162"/>
        <end position="180"/>
    </location>
</feature>
<dbReference type="PANTHER" id="PTHR23513:SF6">
    <property type="entry name" value="MAJOR FACILITATOR SUPERFAMILY ASSOCIATED DOMAIN-CONTAINING PROTEIN"/>
    <property type="match status" value="1"/>
</dbReference>
<dbReference type="InterPro" id="IPR011701">
    <property type="entry name" value="MFS"/>
</dbReference>
<comment type="subcellular location">
    <subcellularLocation>
        <location evidence="1">Cell membrane</location>
        <topology evidence="1">Multi-pass membrane protein</topology>
    </subcellularLocation>
</comment>
<evidence type="ECO:0000313" key="8">
    <source>
        <dbReference type="EMBL" id="KMJ46116.1"/>
    </source>
</evidence>
<dbReference type="AlphaFoldDB" id="A0A0J5FV17"/>
<dbReference type="InterPro" id="IPR036259">
    <property type="entry name" value="MFS_trans_sf"/>
</dbReference>
<dbReference type="PROSITE" id="PS50850">
    <property type="entry name" value="MFS"/>
    <property type="match status" value="1"/>
</dbReference>
<dbReference type="EMBL" id="LFCV01000029">
    <property type="protein sequence ID" value="KMJ46116.1"/>
    <property type="molecule type" value="Genomic_DNA"/>
</dbReference>
<dbReference type="SUPFAM" id="SSF103473">
    <property type="entry name" value="MFS general substrate transporter"/>
    <property type="match status" value="1"/>
</dbReference>
<feature type="transmembrane region" description="Helical" evidence="6">
    <location>
        <begin position="370"/>
        <end position="389"/>
    </location>
</feature>
<evidence type="ECO:0000313" key="9">
    <source>
        <dbReference type="Proteomes" id="UP000036277"/>
    </source>
</evidence>
<evidence type="ECO:0000256" key="3">
    <source>
        <dbReference type="ARBA" id="ARBA00022692"/>
    </source>
</evidence>
<evidence type="ECO:0000256" key="4">
    <source>
        <dbReference type="ARBA" id="ARBA00022989"/>
    </source>
</evidence>
<dbReference type="Proteomes" id="UP000036277">
    <property type="component" value="Unassembled WGS sequence"/>
</dbReference>
<comment type="caution">
    <text evidence="8">The sequence shown here is derived from an EMBL/GenBank/DDBJ whole genome shotgun (WGS) entry which is preliminary data.</text>
</comment>
<feature type="transmembrane region" description="Helical" evidence="6">
    <location>
        <begin position="302"/>
        <end position="324"/>
    </location>
</feature>
<name>A0A0J5FV17_9GAMM</name>
<feature type="transmembrane region" description="Helical" evidence="6">
    <location>
        <begin position="250"/>
        <end position="270"/>
    </location>
</feature>
<dbReference type="Pfam" id="PF07690">
    <property type="entry name" value="MFS_1"/>
    <property type="match status" value="1"/>
</dbReference>
<reference evidence="8 9" key="1">
    <citation type="submission" date="2015-06" db="EMBL/GenBank/DDBJ databases">
        <title>Draft Whole-Genome Sequence of the Entomopathogenic Bacterium Xenorhabdus khoisanae.</title>
        <authorList>
            <person name="Naidoo S."/>
            <person name="Featherston J."/>
            <person name="Gray V.M."/>
        </authorList>
    </citation>
    <scope>NUCLEOTIDE SEQUENCE [LARGE SCALE GENOMIC DNA]</scope>
    <source>
        <strain evidence="8 9">MCB</strain>
    </source>
</reference>
<keyword evidence="2" id="KW-1003">Cell membrane</keyword>
<keyword evidence="5 6" id="KW-0472">Membrane</keyword>
<accession>A0A0J5FV17</accession>
<dbReference type="Gene3D" id="1.20.1250.20">
    <property type="entry name" value="MFS general substrate transporter like domains"/>
    <property type="match status" value="2"/>
</dbReference>
<evidence type="ECO:0000256" key="6">
    <source>
        <dbReference type="SAM" id="Phobius"/>
    </source>
</evidence>
<dbReference type="InterPro" id="IPR020846">
    <property type="entry name" value="MFS_dom"/>
</dbReference>
<organism evidence="8 9">
    <name type="scientific">Xenorhabdus khoisanae</name>
    <dbReference type="NCBI Taxonomy" id="880157"/>
    <lineage>
        <taxon>Bacteria</taxon>
        <taxon>Pseudomonadati</taxon>
        <taxon>Pseudomonadota</taxon>
        <taxon>Gammaproteobacteria</taxon>
        <taxon>Enterobacterales</taxon>
        <taxon>Morganellaceae</taxon>
        <taxon>Xenorhabdus</taxon>
    </lineage>
</organism>
<feature type="transmembrane region" description="Helical" evidence="6">
    <location>
        <begin position="277"/>
        <end position="296"/>
    </location>
</feature>
<keyword evidence="3 6" id="KW-0812">Transmembrane</keyword>
<sequence>MPVLLYNGWGNYMIKYVGVGANELDTYLDYAILSIIAVYILQSKPYEIGILGACFAFPFLLSSYLFGRIFDKVSILKWRAFLFIINIIVMPLICLSSTMVTLYFVAIIKTTSRCGIYISNTKLNINDDESKKFYEIYGYMINFSRVVIPLVIIFIYHTVGTWGVIAISMLLNLVALLSTLSDDKEDYLYTDTKGSAVSAEYSFYQIVKNNTDLFNLVVAYTLANLAFFLSNDMLSIFFRHLGQSENSVGYIISLLGIGGFLGTKLAAVLVNDLRAKFILLISVFINTTAFTCFGYLNPETTSIYIFYIDILLVGISSGLTFFSIRYGVRNIVGYQHMGKTTGNIQMLSSIFAILMPIVGGFIANNFSINFTFKITSFILGMTFVYFILFKDKMHKGNKLYEKSE</sequence>
<protein>
    <recommendedName>
        <fullName evidence="7">Major facilitator superfamily (MFS) profile domain-containing protein</fullName>
    </recommendedName>
</protein>
<feature type="domain" description="Major facilitator superfamily (MFS) profile" evidence="7">
    <location>
        <begin position="212"/>
        <end position="404"/>
    </location>
</feature>
<dbReference type="PATRIC" id="fig|880157.4.peg.1117"/>
<dbReference type="PANTHER" id="PTHR23513">
    <property type="entry name" value="INTEGRAL MEMBRANE EFFLUX PROTEIN-RELATED"/>
    <property type="match status" value="1"/>
</dbReference>
<evidence type="ECO:0000259" key="7">
    <source>
        <dbReference type="PROSITE" id="PS50850"/>
    </source>
</evidence>
<feature type="transmembrane region" description="Helical" evidence="6">
    <location>
        <begin position="78"/>
        <end position="105"/>
    </location>
</feature>
<feature type="transmembrane region" description="Helical" evidence="6">
    <location>
        <begin position="24"/>
        <end position="41"/>
    </location>
</feature>
<gene>
    <name evidence="8" type="ORF">AB204_05335</name>
</gene>
<feature type="transmembrane region" description="Helical" evidence="6">
    <location>
        <begin position="136"/>
        <end position="156"/>
    </location>
</feature>